<dbReference type="Pfam" id="PF13646">
    <property type="entry name" value="HEAT_2"/>
    <property type="match status" value="2"/>
</dbReference>
<dbReference type="AlphaFoldDB" id="A0A8T3VEP4"/>
<evidence type="ECO:0000256" key="1">
    <source>
        <dbReference type="SAM" id="Coils"/>
    </source>
</evidence>
<feature type="coiled-coil region" evidence="1">
    <location>
        <begin position="240"/>
        <end position="267"/>
    </location>
</feature>
<dbReference type="InterPro" id="IPR011990">
    <property type="entry name" value="TPR-like_helical_dom_sf"/>
</dbReference>
<evidence type="ECO:0000313" key="3">
    <source>
        <dbReference type="Proteomes" id="UP000762703"/>
    </source>
</evidence>
<keyword evidence="1" id="KW-0175">Coiled coil</keyword>
<protein>
    <submittedName>
        <fullName evidence="2">HEAT repeat domain-containing protein</fullName>
    </submittedName>
</protein>
<accession>A0A8T3VEP4</accession>
<reference evidence="2" key="1">
    <citation type="submission" date="2019-04" db="EMBL/GenBank/DDBJ databases">
        <title>Evolution of Biomass-Degrading Anaerobic Consortia Revealed by Metagenomics.</title>
        <authorList>
            <person name="Peng X."/>
        </authorList>
    </citation>
    <scope>NUCLEOTIDE SEQUENCE</scope>
    <source>
        <strain evidence="2">SIG12</strain>
    </source>
</reference>
<name>A0A8T3VEP4_9EURY</name>
<dbReference type="EMBL" id="SUTE01000031">
    <property type="protein sequence ID" value="MBE6504885.1"/>
    <property type="molecule type" value="Genomic_DNA"/>
</dbReference>
<dbReference type="PANTHER" id="PTHR12697">
    <property type="entry name" value="PBS LYASE HEAT-LIKE PROTEIN"/>
    <property type="match status" value="1"/>
</dbReference>
<dbReference type="Proteomes" id="UP000762703">
    <property type="component" value="Unassembled WGS sequence"/>
</dbReference>
<dbReference type="Gene3D" id="1.25.40.10">
    <property type="entry name" value="Tetratricopeptide repeat domain"/>
    <property type="match status" value="1"/>
</dbReference>
<dbReference type="SMART" id="SM00567">
    <property type="entry name" value="EZ_HEAT"/>
    <property type="match status" value="5"/>
</dbReference>
<dbReference type="SUPFAM" id="SSF48452">
    <property type="entry name" value="TPR-like"/>
    <property type="match status" value="1"/>
</dbReference>
<dbReference type="SUPFAM" id="SSF48371">
    <property type="entry name" value="ARM repeat"/>
    <property type="match status" value="1"/>
</dbReference>
<dbReference type="Gene3D" id="1.25.10.10">
    <property type="entry name" value="Leucine-rich Repeat Variant"/>
    <property type="match status" value="1"/>
</dbReference>
<dbReference type="InterPro" id="IPR011989">
    <property type="entry name" value="ARM-like"/>
</dbReference>
<evidence type="ECO:0000313" key="2">
    <source>
        <dbReference type="EMBL" id="MBE6504885.1"/>
    </source>
</evidence>
<sequence>MSNLTMTEAIENLQNDDVSIRKEAIESLIGVTDEAAIDPLIEATTDESAQVRFKAAEILGNMGNVAFDRLVSKFTSESGKNKRFLAFALKETNNEKAIPLFAEAVSDEDFGVRKVSIRALGELQANDYLDVIAKGLDDEDWGVRLATIHACADLASDESIALIKKARRAEKDEDFKKSCKKALKKAEKLQKAKSEGKVVVSTIPMKTIKDMEKTNPQKAIKEYEKYVQAESDKDAPYKRLAVLYRKLNDYDAEVAVLEKAINVLSEKKPGKEKWFVDRLNKMK</sequence>
<gene>
    <name evidence="2" type="ORF">E7Z73_03935</name>
</gene>
<organism evidence="2 3">
    <name type="scientific">Methanobrevibacter millerae</name>
    <dbReference type="NCBI Taxonomy" id="230361"/>
    <lineage>
        <taxon>Archaea</taxon>
        <taxon>Methanobacteriati</taxon>
        <taxon>Methanobacteriota</taxon>
        <taxon>Methanomada group</taxon>
        <taxon>Methanobacteria</taxon>
        <taxon>Methanobacteriales</taxon>
        <taxon>Methanobacteriaceae</taxon>
        <taxon>Methanobrevibacter</taxon>
    </lineage>
</organism>
<dbReference type="InterPro" id="IPR004155">
    <property type="entry name" value="PBS_lyase_HEAT"/>
</dbReference>
<dbReference type="RefSeq" id="WP_303736528.1">
    <property type="nucleotide sequence ID" value="NZ_SUTE01000031.1"/>
</dbReference>
<dbReference type="PANTHER" id="PTHR12697:SF5">
    <property type="entry name" value="DEOXYHYPUSINE HYDROXYLASE"/>
    <property type="match status" value="1"/>
</dbReference>
<dbReference type="GO" id="GO:0016491">
    <property type="term" value="F:oxidoreductase activity"/>
    <property type="evidence" value="ECO:0007669"/>
    <property type="project" value="TreeGrafter"/>
</dbReference>
<comment type="caution">
    <text evidence="2">The sequence shown here is derived from an EMBL/GenBank/DDBJ whole genome shotgun (WGS) entry which is preliminary data.</text>
</comment>
<proteinExistence type="predicted"/>
<dbReference type="InterPro" id="IPR016024">
    <property type="entry name" value="ARM-type_fold"/>
</dbReference>